<evidence type="ECO:0000313" key="3">
    <source>
        <dbReference type="Proteomes" id="UP000009328"/>
    </source>
</evidence>
<dbReference type="HOGENOM" id="CLU_1379097_0_0_1"/>
<organism evidence="2 3">
    <name type="scientific">Wickerhamomyces ciferrii (strain ATCC 14091 / BCRC 22168 / CBS 111 / JCM 3599 / NBRC 0793 / NRRL Y-1031 F-60-10)</name>
    <name type="common">Yeast</name>
    <name type="synonym">Pichia ciferrii</name>
    <dbReference type="NCBI Taxonomy" id="1206466"/>
    <lineage>
        <taxon>Eukaryota</taxon>
        <taxon>Fungi</taxon>
        <taxon>Dikarya</taxon>
        <taxon>Ascomycota</taxon>
        <taxon>Saccharomycotina</taxon>
        <taxon>Saccharomycetes</taxon>
        <taxon>Phaffomycetales</taxon>
        <taxon>Wickerhamomycetaceae</taxon>
        <taxon>Wickerhamomyces</taxon>
    </lineage>
</organism>
<accession>K0KIY9</accession>
<dbReference type="InParanoid" id="K0KIY9"/>
<feature type="compositionally biased region" description="Acidic residues" evidence="1">
    <location>
        <begin position="92"/>
        <end position="118"/>
    </location>
</feature>
<feature type="region of interest" description="Disordered" evidence="1">
    <location>
        <begin position="84"/>
        <end position="125"/>
    </location>
</feature>
<proteinExistence type="predicted"/>
<sequence length="198" mass="23148">MYKRLEEMSEERIPEADSSDNDSDMSEEQDEKDVLELLKNYGEGKLNNGRLFGELFEGLDPCTIQKQIEKHPILMTINILPNINNDDIRRDDEDEYEGDDEMDLTEAENDKEEQEEQANVERVEENKDHLKQLFEGYGEGEVADTGLFERIYEFCMKPRILKQIARNPLIKALDVLPEFSNGGSRREDEEDEDYDDEE</sequence>
<protein>
    <submittedName>
        <fullName evidence="2">Uncharacterized protein</fullName>
    </submittedName>
</protein>
<dbReference type="EMBL" id="CAIF01000058">
    <property type="protein sequence ID" value="CCH42941.1"/>
    <property type="molecule type" value="Genomic_DNA"/>
</dbReference>
<reference evidence="2 3" key="1">
    <citation type="journal article" date="2012" name="Eukaryot. Cell">
        <title>Draft genome sequence of Wickerhamomyces ciferrii NRRL Y-1031 F-60-10.</title>
        <authorList>
            <person name="Schneider J."/>
            <person name="Andrea H."/>
            <person name="Blom J."/>
            <person name="Jaenicke S."/>
            <person name="Ruckert C."/>
            <person name="Schorsch C."/>
            <person name="Szczepanowski R."/>
            <person name="Farwick M."/>
            <person name="Goesmann A."/>
            <person name="Puhler A."/>
            <person name="Schaffer S."/>
            <person name="Tauch A."/>
            <person name="Kohler T."/>
            <person name="Brinkrolf K."/>
        </authorList>
    </citation>
    <scope>NUCLEOTIDE SEQUENCE [LARGE SCALE GENOMIC DNA]</scope>
    <source>
        <strain evidence="3">ATCC 14091 / BCRC 22168 / CBS 111 / JCM 3599 / NBRC 0793 / NRRL Y-1031 F-60-10</strain>
    </source>
</reference>
<keyword evidence="3" id="KW-1185">Reference proteome</keyword>
<feature type="compositionally biased region" description="Basic and acidic residues" evidence="1">
    <location>
        <begin position="1"/>
        <end position="15"/>
    </location>
</feature>
<dbReference type="AlphaFoldDB" id="K0KIY9"/>
<comment type="caution">
    <text evidence="2">The sequence shown here is derived from an EMBL/GenBank/DDBJ whole genome shotgun (WGS) entry which is preliminary data.</text>
</comment>
<gene>
    <name evidence="2" type="ORF">BN7_2487</name>
</gene>
<dbReference type="Proteomes" id="UP000009328">
    <property type="component" value="Unassembled WGS sequence"/>
</dbReference>
<feature type="compositionally biased region" description="Acidic residues" evidence="1">
    <location>
        <begin position="188"/>
        <end position="198"/>
    </location>
</feature>
<evidence type="ECO:0000256" key="1">
    <source>
        <dbReference type="SAM" id="MobiDB-lite"/>
    </source>
</evidence>
<feature type="compositionally biased region" description="Acidic residues" evidence="1">
    <location>
        <begin position="17"/>
        <end position="33"/>
    </location>
</feature>
<evidence type="ECO:0000313" key="2">
    <source>
        <dbReference type="EMBL" id="CCH42941.1"/>
    </source>
</evidence>
<feature type="region of interest" description="Disordered" evidence="1">
    <location>
        <begin position="177"/>
        <end position="198"/>
    </location>
</feature>
<name>K0KIY9_WICCF</name>
<feature type="region of interest" description="Disordered" evidence="1">
    <location>
        <begin position="1"/>
        <end position="33"/>
    </location>
</feature>